<feature type="compositionally biased region" description="Polar residues" evidence="1">
    <location>
        <begin position="293"/>
        <end position="302"/>
    </location>
</feature>
<name>A0AAW0MHK5_9GOBI</name>
<feature type="region of interest" description="Disordered" evidence="1">
    <location>
        <begin position="373"/>
        <end position="466"/>
    </location>
</feature>
<proteinExistence type="predicted"/>
<evidence type="ECO:0000313" key="2">
    <source>
        <dbReference type="EMBL" id="KAK7878547.1"/>
    </source>
</evidence>
<feature type="compositionally biased region" description="Polar residues" evidence="1">
    <location>
        <begin position="225"/>
        <end position="247"/>
    </location>
</feature>
<accession>A0AAW0MHK5</accession>
<feature type="compositionally biased region" description="Polar residues" evidence="1">
    <location>
        <begin position="118"/>
        <end position="136"/>
    </location>
</feature>
<feature type="compositionally biased region" description="Polar residues" evidence="1">
    <location>
        <begin position="393"/>
        <end position="420"/>
    </location>
</feature>
<evidence type="ECO:0000313" key="3">
    <source>
        <dbReference type="Proteomes" id="UP001460270"/>
    </source>
</evidence>
<sequence>MLWLSCAHMTDGVTRERAGAAMAAVDRRMPNLDDFVGLNWSCWIDTVNIETSDDTKYGRDRCETMTLRKEDMPIYGHCPAQDDFYVVVCSHCGKLVKPQAFAEHCDQRHGSLTKACVPSSSAPLQQPRTSRPSQTVPKDRQRDIRPKEAIVPASSSQRRPGKPQKEATSLPAVDKTQDKTHPALPQRPEVNPQSLHSQTTLAPPLSHPPLQLPLKIKAETDLPTVASSPRDSESSPVKTKVPESQSTPKEHPSRCSKFTVNNSHIGRVRDTSETFPTEENPVVEVEVQPPYPFNQSLPSSDNSDNEEDCPDVPSSPWHPKPLGLCSFGCRAFGCSVFTFDRRLHHLRIALSAMLEDHVNSHLWRKIPQPTSNLMSAHATSSTRGSPVRIGARSNATGSSNVKTTSLESLKNPQNISNRTKSPPSAPAVSSSLGQMSVVQSNKAHTGQKELKQSTKTALKPQLSRSASSKHIAPFNALIPGSFAKKPHRYRLFAPLRETPQF</sequence>
<feature type="compositionally biased region" description="Polar residues" evidence="1">
    <location>
        <begin position="191"/>
        <end position="200"/>
    </location>
</feature>
<dbReference type="AlphaFoldDB" id="A0AAW0MHK5"/>
<feature type="region of interest" description="Disordered" evidence="1">
    <location>
        <begin position="270"/>
        <end position="314"/>
    </location>
</feature>
<organism evidence="2 3">
    <name type="scientific">Mugilogobius chulae</name>
    <name type="common">yellowstripe goby</name>
    <dbReference type="NCBI Taxonomy" id="88201"/>
    <lineage>
        <taxon>Eukaryota</taxon>
        <taxon>Metazoa</taxon>
        <taxon>Chordata</taxon>
        <taxon>Craniata</taxon>
        <taxon>Vertebrata</taxon>
        <taxon>Euteleostomi</taxon>
        <taxon>Actinopterygii</taxon>
        <taxon>Neopterygii</taxon>
        <taxon>Teleostei</taxon>
        <taxon>Neoteleostei</taxon>
        <taxon>Acanthomorphata</taxon>
        <taxon>Gobiaria</taxon>
        <taxon>Gobiiformes</taxon>
        <taxon>Gobioidei</taxon>
        <taxon>Gobiidae</taxon>
        <taxon>Gobionellinae</taxon>
        <taxon>Mugilogobius</taxon>
    </lineage>
</organism>
<feature type="compositionally biased region" description="Polar residues" evidence="1">
    <location>
        <begin position="432"/>
        <end position="444"/>
    </location>
</feature>
<gene>
    <name evidence="2" type="ORF">WMY93_030383</name>
</gene>
<evidence type="ECO:0000256" key="1">
    <source>
        <dbReference type="SAM" id="MobiDB-lite"/>
    </source>
</evidence>
<feature type="region of interest" description="Disordered" evidence="1">
    <location>
        <begin position="116"/>
        <end position="210"/>
    </location>
</feature>
<dbReference type="InterPro" id="IPR052237">
    <property type="entry name" value="Ataxin-7-like_regulator"/>
</dbReference>
<comment type="caution">
    <text evidence="2">The sequence shown here is derived from an EMBL/GenBank/DDBJ whole genome shotgun (WGS) entry which is preliminary data.</text>
</comment>
<feature type="compositionally biased region" description="Low complexity" evidence="1">
    <location>
        <begin position="277"/>
        <end position="288"/>
    </location>
</feature>
<protein>
    <recommendedName>
        <fullName evidence="4">Ataxin-7-like protein 2</fullName>
    </recommendedName>
</protein>
<evidence type="ECO:0008006" key="4">
    <source>
        <dbReference type="Google" id="ProtNLM"/>
    </source>
</evidence>
<keyword evidence="3" id="KW-1185">Reference proteome</keyword>
<dbReference type="Proteomes" id="UP001460270">
    <property type="component" value="Unassembled WGS sequence"/>
</dbReference>
<feature type="compositionally biased region" description="Polar residues" evidence="1">
    <location>
        <begin position="373"/>
        <end position="384"/>
    </location>
</feature>
<dbReference type="PANTHER" id="PTHR15117">
    <property type="entry name" value="ATAXIN 7 RELATED"/>
    <property type="match status" value="1"/>
</dbReference>
<reference evidence="3" key="1">
    <citation type="submission" date="2024-04" db="EMBL/GenBank/DDBJ databases">
        <title>Salinicola lusitanus LLJ914,a marine bacterium isolated from the Okinawa Trough.</title>
        <authorList>
            <person name="Li J."/>
        </authorList>
    </citation>
    <scope>NUCLEOTIDE SEQUENCE [LARGE SCALE GENOMIC DNA]</scope>
</reference>
<dbReference type="EMBL" id="JBBPFD010000491">
    <property type="protein sequence ID" value="KAK7878547.1"/>
    <property type="molecule type" value="Genomic_DNA"/>
</dbReference>
<dbReference type="PANTHER" id="PTHR15117:SF24">
    <property type="entry name" value="SCA7 DOMAIN-CONTAINING PROTEIN"/>
    <property type="match status" value="1"/>
</dbReference>
<feature type="compositionally biased region" description="Basic and acidic residues" evidence="1">
    <location>
        <begin position="137"/>
        <end position="148"/>
    </location>
</feature>
<feature type="region of interest" description="Disordered" evidence="1">
    <location>
        <begin position="223"/>
        <end position="257"/>
    </location>
</feature>